<name>A0A182JMI1_ANOAO</name>
<reference evidence="1" key="1">
    <citation type="submission" date="2022-08" db="UniProtKB">
        <authorList>
            <consortium name="EnsemblMetazoa"/>
        </authorList>
    </citation>
    <scope>IDENTIFICATION</scope>
    <source>
        <strain evidence="1">EBRO</strain>
    </source>
</reference>
<sequence length="400" mass="43306">MVSYSDESPPDSRGPFPKCDLSSVRGNLVPAEIPGQQVRRDVLQDGAALDGAVARQGRRRLRDARQRPVAAALAVDLRAEIVVRPVRGHAVADGEVALAVVTAAPVVGRAGLVAVPGARITDRARSQLALEPFDGVRLGSTARIVTDRRTVQMVRVLIDRLLLPDALLLRLLLLLLEEHLPPVERSLLRHRNLRRNRIGALQGGAAPGRGSLLHREQIGVVATVELGHARPAQRSPGLVRLLHHSPADGVILAGTSVALRVVMAMVDLRFLQLVPLGILTAAGAPNRRRSVPVERLQHPVALLLERIPFLLVLVRQTLVVLGGAGNGRRSVALRSSSRVTCRAGHWLARSHLVVALDQRVHAGLHLVPVGFVQGAHRTALLQRETRVDRTPRMITPCKQD</sequence>
<accession>A0A182JMI1</accession>
<protein>
    <submittedName>
        <fullName evidence="1">Uncharacterized protein</fullName>
    </submittedName>
</protein>
<evidence type="ECO:0000313" key="1">
    <source>
        <dbReference type="EnsemblMetazoa" id="AATE020845-PA.1"/>
    </source>
</evidence>
<dbReference type="AlphaFoldDB" id="A0A182JMI1"/>
<proteinExistence type="predicted"/>
<dbReference type="VEuPathDB" id="VectorBase:AATE020845"/>
<dbReference type="EnsemblMetazoa" id="AATE020845-RA">
    <property type="protein sequence ID" value="AATE020845-PA.1"/>
    <property type="gene ID" value="AATE020845"/>
</dbReference>
<organism evidence="1">
    <name type="scientific">Anopheles atroparvus</name>
    <name type="common">European mosquito</name>
    <dbReference type="NCBI Taxonomy" id="41427"/>
    <lineage>
        <taxon>Eukaryota</taxon>
        <taxon>Metazoa</taxon>
        <taxon>Ecdysozoa</taxon>
        <taxon>Arthropoda</taxon>
        <taxon>Hexapoda</taxon>
        <taxon>Insecta</taxon>
        <taxon>Pterygota</taxon>
        <taxon>Neoptera</taxon>
        <taxon>Endopterygota</taxon>
        <taxon>Diptera</taxon>
        <taxon>Nematocera</taxon>
        <taxon>Culicoidea</taxon>
        <taxon>Culicidae</taxon>
        <taxon>Anophelinae</taxon>
        <taxon>Anopheles</taxon>
    </lineage>
</organism>